<protein>
    <recommendedName>
        <fullName evidence="7">Peptidase S1 domain-containing protein</fullName>
    </recommendedName>
</protein>
<evidence type="ECO:0000256" key="1">
    <source>
        <dbReference type="ARBA" id="ARBA00004239"/>
    </source>
</evidence>
<dbReference type="EMBL" id="JALNTZ010000008">
    <property type="protein sequence ID" value="KAJ3643192.1"/>
    <property type="molecule type" value="Genomic_DNA"/>
</dbReference>
<dbReference type="InterPro" id="IPR009003">
    <property type="entry name" value="Peptidase_S1_PA"/>
</dbReference>
<dbReference type="GO" id="GO:0006508">
    <property type="term" value="P:proteolysis"/>
    <property type="evidence" value="ECO:0007669"/>
    <property type="project" value="UniProtKB-KW"/>
</dbReference>
<dbReference type="PRINTS" id="PR00722">
    <property type="entry name" value="CHYMOTRYPSIN"/>
</dbReference>
<feature type="domain" description="Peptidase S1" evidence="7">
    <location>
        <begin position="35"/>
        <end position="266"/>
    </location>
</feature>
<keyword evidence="4" id="KW-0720">Serine protease</keyword>
<evidence type="ECO:0000256" key="5">
    <source>
        <dbReference type="ARBA" id="ARBA00023157"/>
    </source>
</evidence>
<evidence type="ECO:0000313" key="9">
    <source>
        <dbReference type="Proteomes" id="UP001168821"/>
    </source>
</evidence>
<comment type="caution">
    <text evidence="8">The sequence shown here is derived from an EMBL/GenBank/DDBJ whole genome shotgun (WGS) entry which is preliminary data.</text>
</comment>
<reference evidence="8" key="1">
    <citation type="journal article" date="2023" name="G3 (Bethesda)">
        <title>Whole genome assemblies of Zophobas morio and Tenebrio molitor.</title>
        <authorList>
            <person name="Kaur S."/>
            <person name="Stinson S.A."/>
            <person name="diCenzo G.C."/>
        </authorList>
    </citation>
    <scope>NUCLEOTIDE SEQUENCE</scope>
    <source>
        <strain evidence="8">QUZm001</strain>
    </source>
</reference>
<dbReference type="CDD" id="cd00190">
    <property type="entry name" value="Tryp_SPc"/>
    <property type="match status" value="1"/>
</dbReference>
<accession>A0AA38M5K2</accession>
<keyword evidence="6" id="KW-0732">Signal</keyword>
<evidence type="ECO:0000256" key="3">
    <source>
        <dbReference type="ARBA" id="ARBA00022801"/>
    </source>
</evidence>
<dbReference type="PANTHER" id="PTHR24260">
    <property type="match status" value="1"/>
</dbReference>
<sequence length="266" mass="28076">MKSIIVICLCISSLWALPSPKPKPVSVQKHPGGRIVGGKEAAEGQFPYQVAVYFDTSEGTYFCGGALIAPNWVLTSGHCTYHATVFTLHLGANSLVDDDDNRVTLGASYSVSHPDYDLDTLENDIGLIRIDTNYTMNDHIAVIPLAGSDLGADVSVTVSGWGASGDWDGVLNDLNYVELSSISNADCKAIYGEATITDGMVCAVGPGNEGTCNGDSGGPLVTYDDSGRAVHVGIVSWASSVGCETNHPSGYTRTASYIDWIQSVIF</sequence>
<name>A0AA38M5K2_9CUCU</name>
<dbReference type="PROSITE" id="PS50240">
    <property type="entry name" value="TRYPSIN_DOM"/>
    <property type="match status" value="1"/>
</dbReference>
<evidence type="ECO:0000256" key="6">
    <source>
        <dbReference type="SAM" id="SignalP"/>
    </source>
</evidence>
<evidence type="ECO:0000256" key="4">
    <source>
        <dbReference type="ARBA" id="ARBA00022825"/>
    </source>
</evidence>
<dbReference type="InterPro" id="IPR001314">
    <property type="entry name" value="Peptidase_S1A"/>
</dbReference>
<evidence type="ECO:0000313" key="8">
    <source>
        <dbReference type="EMBL" id="KAJ3643192.1"/>
    </source>
</evidence>
<dbReference type="SUPFAM" id="SSF50494">
    <property type="entry name" value="Trypsin-like serine proteases"/>
    <property type="match status" value="1"/>
</dbReference>
<gene>
    <name evidence="8" type="ORF">Zmor_025917</name>
</gene>
<dbReference type="GO" id="GO:0005576">
    <property type="term" value="C:extracellular region"/>
    <property type="evidence" value="ECO:0007669"/>
    <property type="project" value="UniProtKB-SubCell"/>
</dbReference>
<evidence type="ECO:0000256" key="2">
    <source>
        <dbReference type="ARBA" id="ARBA00022670"/>
    </source>
</evidence>
<keyword evidence="2" id="KW-0645">Protease</keyword>
<evidence type="ECO:0000259" key="7">
    <source>
        <dbReference type="PROSITE" id="PS50240"/>
    </source>
</evidence>
<dbReference type="SMART" id="SM00020">
    <property type="entry name" value="Tryp_SPc"/>
    <property type="match status" value="1"/>
</dbReference>
<dbReference type="InterPro" id="IPR051333">
    <property type="entry name" value="CLIP_Serine_Protease"/>
</dbReference>
<dbReference type="InterPro" id="IPR033116">
    <property type="entry name" value="TRYPSIN_SER"/>
</dbReference>
<dbReference type="PANTHER" id="PTHR24260:SF136">
    <property type="entry name" value="GH08193P-RELATED"/>
    <property type="match status" value="1"/>
</dbReference>
<dbReference type="GO" id="GO:0004252">
    <property type="term" value="F:serine-type endopeptidase activity"/>
    <property type="evidence" value="ECO:0007669"/>
    <property type="project" value="InterPro"/>
</dbReference>
<dbReference type="Gene3D" id="2.40.10.10">
    <property type="entry name" value="Trypsin-like serine proteases"/>
    <property type="match status" value="1"/>
</dbReference>
<dbReference type="AlphaFoldDB" id="A0AA38M5K2"/>
<dbReference type="Proteomes" id="UP001168821">
    <property type="component" value="Unassembled WGS sequence"/>
</dbReference>
<comment type="subcellular location">
    <subcellularLocation>
        <location evidence="1">Secreted</location>
        <location evidence="1">Extracellular space</location>
    </subcellularLocation>
</comment>
<keyword evidence="3" id="KW-0378">Hydrolase</keyword>
<dbReference type="Pfam" id="PF00089">
    <property type="entry name" value="Trypsin"/>
    <property type="match status" value="1"/>
</dbReference>
<feature type="chain" id="PRO_5041347070" description="Peptidase S1 domain-containing protein" evidence="6">
    <location>
        <begin position="17"/>
        <end position="266"/>
    </location>
</feature>
<organism evidence="8 9">
    <name type="scientific">Zophobas morio</name>
    <dbReference type="NCBI Taxonomy" id="2755281"/>
    <lineage>
        <taxon>Eukaryota</taxon>
        <taxon>Metazoa</taxon>
        <taxon>Ecdysozoa</taxon>
        <taxon>Arthropoda</taxon>
        <taxon>Hexapoda</taxon>
        <taxon>Insecta</taxon>
        <taxon>Pterygota</taxon>
        <taxon>Neoptera</taxon>
        <taxon>Endopterygota</taxon>
        <taxon>Coleoptera</taxon>
        <taxon>Polyphaga</taxon>
        <taxon>Cucujiformia</taxon>
        <taxon>Tenebrionidae</taxon>
        <taxon>Zophobas</taxon>
    </lineage>
</organism>
<feature type="signal peptide" evidence="6">
    <location>
        <begin position="1"/>
        <end position="16"/>
    </location>
</feature>
<dbReference type="FunFam" id="2.40.10.10:FF:000036">
    <property type="entry name" value="Trypsin beta"/>
    <property type="match status" value="1"/>
</dbReference>
<dbReference type="InterPro" id="IPR001254">
    <property type="entry name" value="Trypsin_dom"/>
</dbReference>
<keyword evidence="9" id="KW-1185">Reference proteome</keyword>
<keyword evidence="5" id="KW-1015">Disulfide bond</keyword>
<dbReference type="PROSITE" id="PS00135">
    <property type="entry name" value="TRYPSIN_SER"/>
    <property type="match status" value="1"/>
</dbReference>
<proteinExistence type="predicted"/>
<dbReference type="InterPro" id="IPR043504">
    <property type="entry name" value="Peptidase_S1_PA_chymotrypsin"/>
</dbReference>